<accession>A0ABY6N4Z8</accession>
<evidence type="ECO:0000313" key="1">
    <source>
        <dbReference type="EMBL" id="UZE97197.1"/>
    </source>
</evidence>
<sequence>MSYDIEFPNPFWLGIKIKETEDKLPSLGCEVELKLELPRGSFTYSATDMWFECAILDEFLAQLKKIKSGQASKAEFYDMDRELLLTITNQEIQLSVHRIHSEMGSGYMEFKKDFDPELIHQYIAHIESFAKWW</sequence>
<keyword evidence="2" id="KW-1185">Reference proteome</keyword>
<protein>
    <submittedName>
        <fullName evidence="1">Uncharacterized protein</fullName>
    </submittedName>
</protein>
<organism evidence="1 2">
    <name type="scientific">Alkalimarinus alittae</name>
    <dbReference type="NCBI Taxonomy" id="2961619"/>
    <lineage>
        <taxon>Bacteria</taxon>
        <taxon>Pseudomonadati</taxon>
        <taxon>Pseudomonadota</taxon>
        <taxon>Gammaproteobacteria</taxon>
        <taxon>Alteromonadales</taxon>
        <taxon>Alteromonadaceae</taxon>
        <taxon>Alkalimarinus</taxon>
    </lineage>
</organism>
<name>A0ABY6N4Z8_9ALTE</name>
<gene>
    <name evidence="1" type="ORF">NKI27_05465</name>
</gene>
<proteinExistence type="predicted"/>
<dbReference type="RefSeq" id="WP_265048677.1">
    <property type="nucleotide sequence ID" value="NZ_CP100390.1"/>
</dbReference>
<dbReference type="Proteomes" id="UP001163739">
    <property type="component" value="Chromosome"/>
</dbReference>
<dbReference type="EMBL" id="CP100390">
    <property type="protein sequence ID" value="UZE97197.1"/>
    <property type="molecule type" value="Genomic_DNA"/>
</dbReference>
<reference evidence="1" key="1">
    <citation type="submission" date="2022-06" db="EMBL/GenBank/DDBJ databases">
        <title>Alkalimarinus sp. nov., isolated from gut of a Alitta virens.</title>
        <authorList>
            <person name="Yang A.I."/>
            <person name="Shin N.-R."/>
        </authorList>
    </citation>
    <scope>NUCLEOTIDE SEQUENCE</scope>
    <source>
        <strain evidence="1">A2M4</strain>
    </source>
</reference>
<evidence type="ECO:0000313" key="2">
    <source>
        <dbReference type="Proteomes" id="UP001163739"/>
    </source>
</evidence>